<dbReference type="CDD" id="cd17546">
    <property type="entry name" value="REC_hyHK_CKI1_RcsC-like"/>
    <property type="match status" value="1"/>
</dbReference>
<dbReference type="InterPro" id="IPR001789">
    <property type="entry name" value="Sig_transdc_resp-reg_receiver"/>
</dbReference>
<keyword evidence="15" id="KW-1185">Reference proteome</keyword>
<organism evidence="14 15">
    <name type="scientific">Filimonas zeae</name>
    <dbReference type="NCBI Taxonomy" id="1737353"/>
    <lineage>
        <taxon>Bacteria</taxon>
        <taxon>Pseudomonadati</taxon>
        <taxon>Bacteroidota</taxon>
        <taxon>Chitinophagia</taxon>
        <taxon>Chitinophagales</taxon>
        <taxon>Chitinophagaceae</taxon>
        <taxon>Filimonas</taxon>
    </lineage>
</organism>
<proteinExistence type="predicted"/>
<evidence type="ECO:0000313" key="14">
    <source>
        <dbReference type="EMBL" id="GGH69351.1"/>
    </source>
</evidence>
<evidence type="ECO:0000259" key="13">
    <source>
        <dbReference type="PROSITE" id="PS50885"/>
    </source>
</evidence>
<dbReference type="Gene3D" id="3.30.565.10">
    <property type="entry name" value="Histidine kinase-like ATPase, C-terminal domain"/>
    <property type="match status" value="1"/>
</dbReference>
<reference evidence="14" key="1">
    <citation type="journal article" date="2014" name="Int. J. Syst. Evol. Microbiol.">
        <title>Complete genome sequence of Corynebacterium casei LMG S-19264T (=DSM 44701T), isolated from a smear-ripened cheese.</title>
        <authorList>
            <consortium name="US DOE Joint Genome Institute (JGI-PGF)"/>
            <person name="Walter F."/>
            <person name="Albersmeier A."/>
            <person name="Kalinowski J."/>
            <person name="Ruckert C."/>
        </authorList>
    </citation>
    <scope>NUCLEOTIDE SEQUENCE</scope>
    <source>
        <strain evidence="14">CGMCC 1.15290</strain>
    </source>
</reference>
<dbReference type="InterPro" id="IPR036890">
    <property type="entry name" value="HATPase_C_sf"/>
</dbReference>
<dbReference type="Pfam" id="PF05227">
    <property type="entry name" value="CHASE3"/>
    <property type="match status" value="1"/>
</dbReference>
<feature type="modified residue" description="4-aspartylphosphate" evidence="8">
    <location>
        <position position="875"/>
    </location>
</feature>
<feature type="domain" description="Response regulatory" evidence="12">
    <location>
        <begin position="948"/>
        <end position="1064"/>
    </location>
</feature>
<keyword evidence="6 14" id="KW-0418">Kinase</keyword>
<evidence type="ECO:0000256" key="10">
    <source>
        <dbReference type="SAM" id="Phobius"/>
    </source>
</evidence>
<dbReference type="InterPro" id="IPR029016">
    <property type="entry name" value="GAF-like_dom_sf"/>
</dbReference>
<evidence type="ECO:0000259" key="11">
    <source>
        <dbReference type="PROSITE" id="PS50109"/>
    </source>
</evidence>
<evidence type="ECO:0000256" key="6">
    <source>
        <dbReference type="ARBA" id="ARBA00022777"/>
    </source>
</evidence>
<feature type="transmembrane region" description="Helical" evidence="10">
    <location>
        <begin position="189"/>
        <end position="208"/>
    </location>
</feature>
<keyword evidence="10" id="KW-0812">Transmembrane</keyword>
<gene>
    <name evidence="14" type="ORF">GCM10011379_26560</name>
</gene>
<evidence type="ECO:0000256" key="3">
    <source>
        <dbReference type="ARBA" id="ARBA00012438"/>
    </source>
</evidence>
<dbReference type="SUPFAM" id="SSF55781">
    <property type="entry name" value="GAF domain-like"/>
    <property type="match status" value="1"/>
</dbReference>
<feature type="coiled-coil region" evidence="9">
    <location>
        <begin position="434"/>
        <end position="513"/>
    </location>
</feature>
<dbReference type="Gene3D" id="3.30.450.40">
    <property type="match status" value="1"/>
</dbReference>
<dbReference type="InterPro" id="IPR003661">
    <property type="entry name" value="HisK_dim/P_dom"/>
</dbReference>
<dbReference type="GO" id="GO:0000155">
    <property type="term" value="F:phosphorelay sensor kinase activity"/>
    <property type="evidence" value="ECO:0007669"/>
    <property type="project" value="InterPro"/>
</dbReference>
<dbReference type="SUPFAM" id="SSF52172">
    <property type="entry name" value="CheY-like"/>
    <property type="match status" value="3"/>
</dbReference>
<dbReference type="SMART" id="SM00448">
    <property type="entry name" value="REC"/>
    <property type="match status" value="3"/>
</dbReference>
<evidence type="ECO:0000256" key="2">
    <source>
        <dbReference type="ARBA" id="ARBA00004370"/>
    </source>
</evidence>
<dbReference type="SMART" id="SM00065">
    <property type="entry name" value="GAF"/>
    <property type="match status" value="1"/>
</dbReference>
<protein>
    <recommendedName>
        <fullName evidence="3">histidine kinase</fullName>
        <ecNumber evidence="3">2.7.13.3</ecNumber>
    </recommendedName>
</protein>
<evidence type="ECO:0000256" key="4">
    <source>
        <dbReference type="ARBA" id="ARBA00022553"/>
    </source>
</evidence>
<keyword evidence="7" id="KW-0902">Two-component regulatory system</keyword>
<dbReference type="SUPFAM" id="SSF158472">
    <property type="entry name" value="HAMP domain-like"/>
    <property type="match status" value="1"/>
</dbReference>
<dbReference type="InterPro" id="IPR004358">
    <property type="entry name" value="Sig_transdc_His_kin-like_C"/>
</dbReference>
<dbReference type="Gene3D" id="1.10.287.130">
    <property type="match status" value="1"/>
</dbReference>
<dbReference type="InterPro" id="IPR003018">
    <property type="entry name" value="GAF"/>
</dbReference>
<evidence type="ECO:0000313" key="15">
    <source>
        <dbReference type="Proteomes" id="UP000627292"/>
    </source>
</evidence>
<dbReference type="Pfam" id="PF00072">
    <property type="entry name" value="Response_reg"/>
    <property type="match status" value="3"/>
</dbReference>
<dbReference type="EC" id="2.7.13.3" evidence="3"/>
<dbReference type="EMBL" id="BMIB01000003">
    <property type="protein sequence ID" value="GGH69351.1"/>
    <property type="molecule type" value="Genomic_DNA"/>
</dbReference>
<dbReference type="Pfam" id="PF00672">
    <property type="entry name" value="HAMP"/>
    <property type="match status" value="1"/>
</dbReference>
<dbReference type="SMART" id="SM00388">
    <property type="entry name" value="HisKA"/>
    <property type="match status" value="1"/>
</dbReference>
<reference evidence="14" key="2">
    <citation type="submission" date="2020-09" db="EMBL/GenBank/DDBJ databases">
        <authorList>
            <person name="Sun Q."/>
            <person name="Zhou Y."/>
        </authorList>
    </citation>
    <scope>NUCLEOTIDE SEQUENCE</scope>
    <source>
        <strain evidence="14">CGMCC 1.15290</strain>
    </source>
</reference>
<feature type="domain" description="Response regulatory" evidence="12">
    <location>
        <begin position="1095"/>
        <end position="1212"/>
    </location>
</feature>
<evidence type="ECO:0000256" key="7">
    <source>
        <dbReference type="ARBA" id="ARBA00023012"/>
    </source>
</evidence>
<evidence type="ECO:0000256" key="1">
    <source>
        <dbReference type="ARBA" id="ARBA00000085"/>
    </source>
</evidence>
<dbReference type="CDD" id="cd19410">
    <property type="entry name" value="HK9-like_sensor"/>
    <property type="match status" value="1"/>
</dbReference>
<dbReference type="Pfam" id="PF02518">
    <property type="entry name" value="HATPase_c"/>
    <property type="match status" value="1"/>
</dbReference>
<dbReference type="CDD" id="cd06225">
    <property type="entry name" value="HAMP"/>
    <property type="match status" value="1"/>
</dbReference>
<keyword evidence="5" id="KW-0808">Transferase</keyword>
<evidence type="ECO:0000256" key="8">
    <source>
        <dbReference type="PROSITE-ProRule" id="PRU00169"/>
    </source>
</evidence>
<feature type="modified residue" description="4-aspartylphosphate" evidence="8">
    <location>
        <position position="997"/>
    </location>
</feature>
<dbReference type="PROSITE" id="PS50885">
    <property type="entry name" value="HAMP"/>
    <property type="match status" value="1"/>
</dbReference>
<dbReference type="AlphaFoldDB" id="A0A917J0G2"/>
<dbReference type="InterPro" id="IPR036097">
    <property type="entry name" value="HisK_dim/P_sf"/>
</dbReference>
<dbReference type="InterPro" id="IPR007891">
    <property type="entry name" value="CHASE3"/>
</dbReference>
<dbReference type="Gene3D" id="6.10.340.10">
    <property type="match status" value="1"/>
</dbReference>
<dbReference type="InterPro" id="IPR011006">
    <property type="entry name" value="CheY-like_superfamily"/>
</dbReference>
<keyword evidence="9" id="KW-0175">Coiled coil</keyword>
<accession>A0A917J0G2</accession>
<dbReference type="SUPFAM" id="SSF55874">
    <property type="entry name" value="ATPase domain of HSP90 chaperone/DNA topoisomerase II/histidine kinase"/>
    <property type="match status" value="1"/>
</dbReference>
<dbReference type="PANTHER" id="PTHR45339">
    <property type="entry name" value="HYBRID SIGNAL TRANSDUCTION HISTIDINE KINASE J"/>
    <property type="match status" value="1"/>
</dbReference>
<dbReference type="Pfam" id="PF00512">
    <property type="entry name" value="HisKA"/>
    <property type="match status" value="1"/>
</dbReference>
<keyword evidence="10" id="KW-0472">Membrane</keyword>
<dbReference type="PRINTS" id="PR00344">
    <property type="entry name" value="BCTRLSENSOR"/>
</dbReference>
<dbReference type="SMART" id="SM00387">
    <property type="entry name" value="HATPase_c"/>
    <property type="match status" value="1"/>
</dbReference>
<name>A0A917J0G2_9BACT</name>
<comment type="caution">
    <text evidence="14">The sequence shown here is derived from an EMBL/GenBank/DDBJ whole genome shotgun (WGS) entry which is preliminary data.</text>
</comment>
<feature type="domain" description="HAMP" evidence="13">
    <location>
        <begin position="227"/>
        <end position="279"/>
    </location>
</feature>
<evidence type="ECO:0000256" key="5">
    <source>
        <dbReference type="ARBA" id="ARBA00022679"/>
    </source>
</evidence>
<dbReference type="CDD" id="cd16922">
    <property type="entry name" value="HATPase_EvgS-ArcB-TorS-like"/>
    <property type="match status" value="1"/>
</dbReference>
<feature type="modified residue" description="4-aspartylphosphate" evidence="8">
    <location>
        <position position="1145"/>
    </location>
</feature>
<evidence type="ECO:0000259" key="12">
    <source>
        <dbReference type="PROSITE" id="PS50110"/>
    </source>
</evidence>
<keyword evidence="4 8" id="KW-0597">Phosphoprotein</keyword>
<dbReference type="InterPro" id="IPR003660">
    <property type="entry name" value="HAMP_dom"/>
</dbReference>
<dbReference type="Gene3D" id="3.40.50.2300">
    <property type="match status" value="3"/>
</dbReference>
<dbReference type="SMART" id="SM00304">
    <property type="entry name" value="HAMP"/>
    <property type="match status" value="1"/>
</dbReference>
<dbReference type="PANTHER" id="PTHR45339:SF1">
    <property type="entry name" value="HYBRID SIGNAL TRANSDUCTION HISTIDINE KINASE J"/>
    <property type="match status" value="1"/>
</dbReference>
<dbReference type="FunFam" id="3.30.565.10:FF:000010">
    <property type="entry name" value="Sensor histidine kinase RcsC"/>
    <property type="match status" value="1"/>
</dbReference>
<dbReference type="SUPFAM" id="SSF47384">
    <property type="entry name" value="Homodimeric domain of signal transducing histidine kinase"/>
    <property type="match status" value="1"/>
</dbReference>
<dbReference type="Proteomes" id="UP000627292">
    <property type="component" value="Unassembled WGS sequence"/>
</dbReference>
<dbReference type="InterPro" id="IPR005467">
    <property type="entry name" value="His_kinase_dom"/>
</dbReference>
<keyword evidence="10" id="KW-1133">Transmembrane helix</keyword>
<dbReference type="InterPro" id="IPR003594">
    <property type="entry name" value="HATPase_dom"/>
</dbReference>
<sequence>MEKKAKEMKSAFKRNMLIGFGISLLLLIVSAIASYNSIQGLITSTRWVTHTQKVIENLEKSISYLKDAETSQRGFLLTGKASFLSPYNGAYDSATACVRRVKTLTTDNRQQQVNCEQLLDIVNNRMSQLRILIDKKKDGQAIEMDDLEAGKRNMDAARALVDVMITQEQVLLAERTGSMTKFAEYTPNIILIATALAFLITIISLIRVNSDFEKRSLLQLALEAKDADITRRINLISDIANKIAEGEYGTRAADEGRDGLGELAFSVNRMAASLENSFTALSDKEWLQTGIATLNDKMLGEYNLQLLAYNVTEFIAHYTHSQVGAFYLKETDKMLRYINGYAFRVTKEREMVALGDGITGQCAASGIEIRLKDIPVNQLTISYAAGEIKPVDVVAFPVVFERQVVGVIELASLQTYTENDLAFIRAVSHNIGVIINSIENRKKLQELLEETQSQAEELQAQHSELENINAELEIQTQKLQASEEELKVQQEELKEANTELEERTRLLEEKNNLIFERNIEIQRKAEQLALSTKYKSEFLANMSHELRTPLNSILLLSRLMSENNDKNLTREQIEYANVILSSGHGLLSLIDEILDLSKIEAGKMELEYSNVQVNDVAADMKALFNPLAREKGVEFEVRVHEEVPAAFETDKMRLEQILKNLLSNALKFTARGYVRMDVNVAAGNSAMLAFTVKDTGIGISKDKQLLIFEAFQQADGSTRRKYGGTGLGLSISRELVKLLGGNITLESTVNEGSEFTVYIPANKVAAENALAASDKEELIKTTPAPEEVPAEDAEARAAQRAERYISDVIPDNIPDDRSTVQPGDNCILIVEDDVNFARSLLDYTHKKGYKGIVSVRGDEVMELASMYQPAGILLDIQLPVKDGWEVMEMLKASPLTRHIPVHIMSSLEFRYQSLSKGAVDFINKPVAYEQMQDIFKKIEQVLTANPRKVLIVEENTRHAKALAYFLETHEVNAEITDNVNDSVQALNQQQVNCVILDMGVPDQNAYDTLEEVKKRPGLENLPIIIFTGKSLSRAEELRIKKYADSIVIKTAHSYKRILDEVSLFLHLVEEKKESVEQNRQYRNLGQLQDVLKGKKVLIADDDVRNIYSLTKALEAFHMNVISAMDGREALRQLEIHPDTDIVLMDMMMPEMDGYESTRLIREKQAFRNLPVIAVTAKAMTGDRAKCISAGASDYITKPVDIDQLLSLLRVWLYDRN</sequence>
<dbReference type="RefSeq" id="WP_229687858.1">
    <property type="nucleotide sequence ID" value="NZ_BMIB01000003.1"/>
</dbReference>
<dbReference type="Pfam" id="PF13185">
    <property type="entry name" value="GAF_2"/>
    <property type="match status" value="1"/>
</dbReference>
<dbReference type="PROSITE" id="PS50110">
    <property type="entry name" value="RESPONSE_REGULATORY"/>
    <property type="match status" value="3"/>
</dbReference>
<feature type="domain" description="Response regulatory" evidence="12">
    <location>
        <begin position="826"/>
        <end position="939"/>
    </location>
</feature>
<comment type="subcellular location">
    <subcellularLocation>
        <location evidence="2">Membrane</location>
    </subcellularLocation>
</comment>
<dbReference type="PROSITE" id="PS50109">
    <property type="entry name" value="HIS_KIN"/>
    <property type="match status" value="1"/>
</dbReference>
<comment type="catalytic activity">
    <reaction evidence="1">
        <text>ATP + protein L-histidine = ADP + protein N-phospho-L-histidine.</text>
        <dbReference type="EC" id="2.7.13.3"/>
    </reaction>
</comment>
<dbReference type="GO" id="GO:0016020">
    <property type="term" value="C:membrane"/>
    <property type="evidence" value="ECO:0007669"/>
    <property type="project" value="UniProtKB-SubCell"/>
</dbReference>
<evidence type="ECO:0000256" key="9">
    <source>
        <dbReference type="SAM" id="Coils"/>
    </source>
</evidence>
<dbReference type="CDD" id="cd00082">
    <property type="entry name" value="HisKA"/>
    <property type="match status" value="1"/>
</dbReference>
<feature type="domain" description="Histidine kinase" evidence="11">
    <location>
        <begin position="541"/>
        <end position="763"/>
    </location>
</feature>